<evidence type="ECO:0000256" key="1">
    <source>
        <dbReference type="SAM" id="Phobius"/>
    </source>
</evidence>
<dbReference type="EMBL" id="LCMM01000006">
    <property type="protein sequence ID" value="KKU38124.1"/>
    <property type="molecule type" value="Genomic_DNA"/>
</dbReference>
<reference evidence="2 3" key="1">
    <citation type="journal article" date="2015" name="Nature">
        <title>rRNA introns, odd ribosomes, and small enigmatic genomes across a large radiation of phyla.</title>
        <authorList>
            <person name="Brown C.T."/>
            <person name="Hug L.A."/>
            <person name="Thomas B.C."/>
            <person name="Sharon I."/>
            <person name="Castelle C.J."/>
            <person name="Singh A."/>
            <person name="Wilkins M.J."/>
            <person name="Williams K.H."/>
            <person name="Banfield J.F."/>
        </authorList>
    </citation>
    <scope>NUCLEOTIDE SEQUENCE [LARGE SCALE GENOMIC DNA]</scope>
</reference>
<feature type="transmembrane region" description="Helical" evidence="1">
    <location>
        <begin position="12"/>
        <end position="31"/>
    </location>
</feature>
<keyword evidence="1" id="KW-1133">Transmembrane helix</keyword>
<evidence type="ECO:0000313" key="2">
    <source>
        <dbReference type="EMBL" id="KKU38124.1"/>
    </source>
</evidence>
<accession>A0A0G1PZH8</accession>
<organism evidence="2 3">
    <name type="scientific">Candidatus Azambacteria bacterium GW2011_GWF2_46_32</name>
    <dbReference type="NCBI Taxonomy" id="1618628"/>
    <lineage>
        <taxon>Bacteria</taxon>
        <taxon>Candidatus Azamiibacteriota</taxon>
    </lineage>
</organism>
<dbReference type="Proteomes" id="UP000034856">
    <property type="component" value="Unassembled WGS sequence"/>
</dbReference>
<comment type="caution">
    <text evidence="2">The sequence shown here is derived from an EMBL/GenBank/DDBJ whole genome shotgun (WGS) entry which is preliminary data.</text>
</comment>
<name>A0A0G1PZH8_9BACT</name>
<proteinExistence type="predicted"/>
<protein>
    <submittedName>
        <fullName evidence="2">Uncharacterized protein</fullName>
    </submittedName>
</protein>
<keyword evidence="1" id="KW-0472">Membrane</keyword>
<gene>
    <name evidence="2" type="ORF">UX51_C0006G0004</name>
</gene>
<dbReference type="AlphaFoldDB" id="A0A0G1PZH8"/>
<evidence type="ECO:0000313" key="3">
    <source>
        <dbReference type="Proteomes" id="UP000034856"/>
    </source>
</evidence>
<keyword evidence="1" id="KW-0812">Transmembrane</keyword>
<sequence length="128" mass="14379">MKNQRGFIKIPILIAIIAGILVVVGAGYIVAKKVNNPEQVIPSEEVLKNSNEDSTTTPAVDANSIFLKEEMARKKQRDIDREQCIASVIQYDPNSCKASAFSCATIRAREKERVNEETDRCYFRFPTN</sequence>